<dbReference type="PANTHER" id="PTHR46068:SF1">
    <property type="entry name" value="TRANSPOSASE IS30-LIKE HTH DOMAIN-CONTAINING PROTEIN"/>
    <property type="match status" value="1"/>
</dbReference>
<sequence length="199" mass="23379">MVLKVKARLKRNPRSSGNQMVTELKISQRSMQRILKKELKVKPYKFQKAHNLAPKQKKVQLERAKEFLCLRERGEFPNIVFSDKKTFPIEQFINSQNDRVYLTERTYKSLSLRAATRNSLQMNKYSPKGIARLIFVELMLSVTKFCKRYNYNLEKSGALLSQFYLTHVLTTSSSDRSTEKVYNYFKELALAHTLPDVSW</sequence>
<evidence type="ECO:0008006" key="3">
    <source>
        <dbReference type="Google" id="ProtNLM"/>
    </source>
</evidence>
<accession>A0A9N9SZQ6</accession>
<dbReference type="PANTHER" id="PTHR46068">
    <property type="entry name" value="PROTEIN CBG27172"/>
    <property type="match status" value="1"/>
</dbReference>
<dbReference type="Proteomes" id="UP001153709">
    <property type="component" value="Chromosome 3"/>
</dbReference>
<proteinExistence type="predicted"/>
<dbReference type="EMBL" id="OU898278">
    <property type="protein sequence ID" value="CAG9831256.1"/>
    <property type="molecule type" value="Genomic_DNA"/>
</dbReference>
<organism evidence="1 2">
    <name type="scientific">Diabrotica balteata</name>
    <name type="common">Banded cucumber beetle</name>
    <dbReference type="NCBI Taxonomy" id="107213"/>
    <lineage>
        <taxon>Eukaryota</taxon>
        <taxon>Metazoa</taxon>
        <taxon>Ecdysozoa</taxon>
        <taxon>Arthropoda</taxon>
        <taxon>Hexapoda</taxon>
        <taxon>Insecta</taxon>
        <taxon>Pterygota</taxon>
        <taxon>Neoptera</taxon>
        <taxon>Endopterygota</taxon>
        <taxon>Coleoptera</taxon>
        <taxon>Polyphaga</taxon>
        <taxon>Cucujiformia</taxon>
        <taxon>Chrysomeloidea</taxon>
        <taxon>Chrysomelidae</taxon>
        <taxon>Galerucinae</taxon>
        <taxon>Diabroticina</taxon>
        <taxon>Diabroticites</taxon>
        <taxon>Diabrotica</taxon>
    </lineage>
</organism>
<name>A0A9N9SZQ6_DIABA</name>
<evidence type="ECO:0000313" key="1">
    <source>
        <dbReference type="EMBL" id="CAG9831256.1"/>
    </source>
</evidence>
<dbReference type="OrthoDB" id="6782022at2759"/>
<protein>
    <recommendedName>
        <fullName evidence="3">Transposase</fullName>
    </recommendedName>
</protein>
<gene>
    <name evidence="1" type="ORF">DIABBA_LOCUS4863</name>
</gene>
<dbReference type="AlphaFoldDB" id="A0A9N9SZQ6"/>
<evidence type="ECO:0000313" key="2">
    <source>
        <dbReference type="Proteomes" id="UP001153709"/>
    </source>
</evidence>
<keyword evidence="2" id="KW-1185">Reference proteome</keyword>
<reference evidence="1" key="1">
    <citation type="submission" date="2022-01" db="EMBL/GenBank/DDBJ databases">
        <authorList>
            <person name="King R."/>
        </authorList>
    </citation>
    <scope>NUCLEOTIDE SEQUENCE</scope>
</reference>